<gene>
    <name evidence="1" type="ORF">L1987_15789</name>
</gene>
<organism evidence="1 2">
    <name type="scientific">Smallanthus sonchifolius</name>
    <dbReference type="NCBI Taxonomy" id="185202"/>
    <lineage>
        <taxon>Eukaryota</taxon>
        <taxon>Viridiplantae</taxon>
        <taxon>Streptophyta</taxon>
        <taxon>Embryophyta</taxon>
        <taxon>Tracheophyta</taxon>
        <taxon>Spermatophyta</taxon>
        <taxon>Magnoliopsida</taxon>
        <taxon>eudicotyledons</taxon>
        <taxon>Gunneridae</taxon>
        <taxon>Pentapetalae</taxon>
        <taxon>asterids</taxon>
        <taxon>campanulids</taxon>
        <taxon>Asterales</taxon>
        <taxon>Asteraceae</taxon>
        <taxon>Asteroideae</taxon>
        <taxon>Heliantheae alliance</taxon>
        <taxon>Millerieae</taxon>
        <taxon>Smallanthus</taxon>
    </lineage>
</organism>
<accession>A0ACB9J8N3</accession>
<evidence type="ECO:0000313" key="2">
    <source>
        <dbReference type="Proteomes" id="UP001056120"/>
    </source>
</evidence>
<reference evidence="2" key="1">
    <citation type="journal article" date="2022" name="Mol. Ecol. Resour.">
        <title>The genomes of chicory, endive, great burdock and yacon provide insights into Asteraceae palaeo-polyploidization history and plant inulin production.</title>
        <authorList>
            <person name="Fan W."/>
            <person name="Wang S."/>
            <person name="Wang H."/>
            <person name="Wang A."/>
            <person name="Jiang F."/>
            <person name="Liu H."/>
            <person name="Zhao H."/>
            <person name="Xu D."/>
            <person name="Zhang Y."/>
        </authorList>
    </citation>
    <scope>NUCLEOTIDE SEQUENCE [LARGE SCALE GENOMIC DNA]</scope>
    <source>
        <strain evidence="2">cv. Yunnan</strain>
    </source>
</reference>
<reference evidence="1 2" key="2">
    <citation type="journal article" date="2022" name="Mol. Ecol. Resour.">
        <title>The genomes of chicory, endive, great burdock and yacon provide insights into Asteraceae paleo-polyploidization history and plant inulin production.</title>
        <authorList>
            <person name="Fan W."/>
            <person name="Wang S."/>
            <person name="Wang H."/>
            <person name="Wang A."/>
            <person name="Jiang F."/>
            <person name="Liu H."/>
            <person name="Zhao H."/>
            <person name="Xu D."/>
            <person name="Zhang Y."/>
        </authorList>
    </citation>
    <scope>NUCLEOTIDE SEQUENCE [LARGE SCALE GENOMIC DNA]</scope>
    <source>
        <strain evidence="2">cv. Yunnan</strain>
        <tissue evidence="1">Leaves</tissue>
    </source>
</reference>
<dbReference type="Proteomes" id="UP001056120">
    <property type="component" value="Linkage Group LG05"/>
</dbReference>
<keyword evidence="2" id="KW-1185">Reference proteome</keyword>
<name>A0ACB9J8N3_9ASTR</name>
<dbReference type="EMBL" id="CM042022">
    <property type="protein sequence ID" value="KAI3816100.1"/>
    <property type="molecule type" value="Genomic_DNA"/>
</dbReference>
<evidence type="ECO:0000313" key="1">
    <source>
        <dbReference type="EMBL" id="KAI3816100.1"/>
    </source>
</evidence>
<comment type="caution">
    <text evidence="1">The sequence shown here is derived from an EMBL/GenBank/DDBJ whole genome shotgun (WGS) entry which is preliminary data.</text>
</comment>
<proteinExistence type="predicted"/>
<sequence>MVASELEGHVDSIKKKRILTIVLLILSALPIIFVVAYTCRNIKKRAQVKERGNKYMLDEKNTSLQMEQFVDLQFFRLFEVARATNNFSASCKIGEGGFGPVYKGVLEDGREIAVKRLSETSHQGLDEFKNEVICIAKLQHRNLVKLLGYCIHQNELMLIYEYMPNKSLDFYIFDETRSLMLDWPQRFNIIQGMARGHDTTTKTKKVVGTYGYISPEYAVYGRFSIKSDVFSFGVLVLEIISGKKNREFRHEEHSDNLLGHAWRLYKEGRSIELMSGSLHSTCVVSEIIRSIHVALLCVQHHAEDRPTMLSVVLMLVSEGVFPQPKQPAFFTGESRNEVQSVSTVEESMITQLYAR</sequence>
<protein>
    <submittedName>
        <fullName evidence="1">Uncharacterized protein</fullName>
    </submittedName>
</protein>